<feature type="compositionally biased region" description="Acidic residues" evidence="5">
    <location>
        <begin position="214"/>
        <end position="230"/>
    </location>
</feature>
<keyword evidence="3 4" id="KW-0539">Nucleus</keyword>
<organism evidence="6 7">
    <name type="scientific">Saccharomycopsis crataegensis</name>
    <dbReference type="NCBI Taxonomy" id="43959"/>
    <lineage>
        <taxon>Eukaryota</taxon>
        <taxon>Fungi</taxon>
        <taxon>Dikarya</taxon>
        <taxon>Ascomycota</taxon>
        <taxon>Saccharomycotina</taxon>
        <taxon>Saccharomycetes</taxon>
        <taxon>Saccharomycopsidaceae</taxon>
        <taxon>Saccharomycopsis</taxon>
    </lineage>
</organism>
<dbReference type="PANTHER" id="PTHR15367:SF2">
    <property type="entry name" value="DNA-DIRECTED RNA POLYMERASE III SUBUNIT"/>
    <property type="match status" value="1"/>
</dbReference>
<name>A0AAV5QKD5_9ASCO</name>
<dbReference type="AlphaFoldDB" id="A0AAV5QKD5"/>
<evidence type="ECO:0000256" key="5">
    <source>
        <dbReference type="SAM" id="MobiDB-lite"/>
    </source>
</evidence>
<proteinExistence type="inferred from homology"/>
<dbReference type="PANTHER" id="PTHR15367">
    <property type="entry name" value="DNA-DIRECTED RNA POLYMERASE III"/>
    <property type="match status" value="1"/>
</dbReference>
<feature type="compositionally biased region" description="Acidic residues" evidence="5">
    <location>
        <begin position="187"/>
        <end position="206"/>
    </location>
</feature>
<evidence type="ECO:0000256" key="3">
    <source>
        <dbReference type="ARBA" id="ARBA00023242"/>
    </source>
</evidence>
<feature type="compositionally biased region" description="Basic and acidic residues" evidence="5">
    <location>
        <begin position="175"/>
        <end position="186"/>
    </location>
</feature>
<dbReference type="PIRSF" id="PIRSF000777">
    <property type="entry name" value="RNA_polIII_C31"/>
    <property type="match status" value="1"/>
</dbReference>
<reference evidence="6 7" key="1">
    <citation type="journal article" date="2023" name="Elife">
        <title>Identification of key yeast species and microbe-microbe interactions impacting larval growth of Drosophila in the wild.</title>
        <authorList>
            <person name="Mure A."/>
            <person name="Sugiura Y."/>
            <person name="Maeda R."/>
            <person name="Honda K."/>
            <person name="Sakurai N."/>
            <person name="Takahashi Y."/>
            <person name="Watada M."/>
            <person name="Katoh T."/>
            <person name="Gotoh A."/>
            <person name="Gotoh Y."/>
            <person name="Taniguchi I."/>
            <person name="Nakamura K."/>
            <person name="Hayashi T."/>
            <person name="Katayama T."/>
            <person name="Uemura T."/>
            <person name="Hattori Y."/>
        </authorList>
    </citation>
    <scope>NUCLEOTIDE SEQUENCE [LARGE SCALE GENOMIC DNA]</scope>
    <source>
        <strain evidence="6 7">SC-9</strain>
    </source>
</reference>
<evidence type="ECO:0000256" key="2">
    <source>
        <dbReference type="ARBA" id="ARBA00008352"/>
    </source>
</evidence>
<evidence type="ECO:0000313" key="7">
    <source>
        <dbReference type="Proteomes" id="UP001360560"/>
    </source>
</evidence>
<evidence type="ECO:0000256" key="4">
    <source>
        <dbReference type="PIRNR" id="PIRNR000777"/>
    </source>
</evidence>
<keyword evidence="6" id="KW-0804">Transcription</keyword>
<dbReference type="InterPro" id="IPR024661">
    <property type="entry name" value="RNA_pol_III_Rpc31"/>
</dbReference>
<dbReference type="GO" id="GO:0005666">
    <property type="term" value="C:RNA polymerase III complex"/>
    <property type="evidence" value="ECO:0007669"/>
    <property type="project" value="UniProtKB-UniRule"/>
</dbReference>
<dbReference type="Pfam" id="PF11705">
    <property type="entry name" value="RNA_pol_3_Rpc31"/>
    <property type="match status" value="1"/>
</dbReference>
<comment type="caution">
    <text evidence="6">The sequence shown here is derived from an EMBL/GenBank/DDBJ whole genome shotgun (WGS) entry which is preliminary data.</text>
</comment>
<dbReference type="GeneID" id="90073100"/>
<dbReference type="Proteomes" id="UP001360560">
    <property type="component" value="Unassembled WGS sequence"/>
</dbReference>
<protein>
    <recommendedName>
        <fullName evidence="4">DNA-directed RNA polymerase III subunit</fullName>
    </recommendedName>
</protein>
<comment type="subunit">
    <text evidence="4">Component of the RNA polymerase III (Pol III) complex.</text>
</comment>
<feature type="region of interest" description="Disordered" evidence="5">
    <location>
        <begin position="175"/>
        <end position="230"/>
    </location>
</feature>
<comment type="similarity">
    <text evidence="2 4">Belongs to the eukaryotic RPC7 RNA polymerase subunit family.</text>
</comment>
<accession>A0AAV5QKD5</accession>
<sequence>MSGRRFGGGGGGYGGGAFGLGIDYNELKEVKLDIDSQRTMILPVNGPLNEGEKAVATQFIHFQELVKDGPFFTGSSLGNTKNQVEDVGINDGVKRYSDRYAKKRKVRSASDYPFRPEFFPTELHDVIKVRKGRNGLKLNSYQANSGKFYLDNINNEEGNDGDAASKMLERLKNIAEVEDEKDRPEESDRDFDDEEDDFDDEDDDDYNAEKYFDDGEEFGDEGDGDDEAAF</sequence>
<dbReference type="GO" id="GO:0006383">
    <property type="term" value="P:transcription by RNA polymerase III"/>
    <property type="evidence" value="ECO:0007669"/>
    <property type="project" value="UniProtKB-UniRule"/>
</dbReference>
<evidence type="ECO:0000256" key="1">
    <source>
        <dbReference type="ARBA" id="ARBA00004123"/>
    </source>
</evidence>
<dbReference type="RefSeq" id="XP_064852121.1">
    <property type="nucleotide sequence ID" value="XM_064996049.1"/>
</dbReference>
<keyword evidence="7" id="KW-1185">Reference proteome</keyword>
<keyword evidence="6" id="KW-0240">DNA-directed RNA polymerase</keyword>
<comment type="function">
    <text evidence="4">DNA-dependent RNA polymerase catalyzes the transcription of DNA into RNA using the four ribonucleoside triphosphates as substrates. Specific peripheric component of RNA polymerase III which synthesizes small RNAs, such as 5S rRNA and tRNAs.</text>
</comment>
<evidence type="ECO:0000313" key="6">
    <source>
        <dbReference type="EMBL" id="GMM35121.1"/>
    </source>
</evidence>
<gene>
    <name evidence="6" type="ORF">DASC09_024460</name>
</gene>
<comment type="subcellular location">
    <subcellularLocation>
        <location evidence="1 4">Nucleus</location>
    </subcellularLocation>
</comment>
<dbReference type="EMBL" id="BTFZ01000004">
    <property type="protein sequence ID" value="GMM35121.1"/>
    <property type="molecule type" value="Genomic_DNA"/>
</dbReference>